<name>A0A652L998_9ACTN</name>
<feature type="compositionally biased region" description="Basic and acidic residues" evidence="1">
    <location>
        <begin position="469"/>
        <end position="486"/>
    </location>
</feature>
<gene>
    <name evidence="2" type="ORF">EAO74_07010</name>
</gene>
<comment type="caution">
    <text evidence="2">The sequence shown here is derived from an EMBL/GenBank/DDBJ whole genome shotgun (WGS) entry which is preliminary data.</text>
</comment>
<dbReference type="AlphaFoldDB" id="A0A652L998"/>
<evidence type="ECO:0000313" key="2">
    <source>
        <dbReference type="EMBL" id="TXS32401.1"/>
    </source>
</evidence>
<feature type="compositionally biased region" description="Polar residues" evidence="1">
    <location>
        <begin position="447"/>
        <end position="460"/>
    </location>
</feature>
<accession>A0A652L998</accession>
<protein>
    <submittedName>
        <fullName evidence="2">Uncharacterized protein</fullName>
    </submittedName>
</protein>
<organism evidence="2">
    <name type="scientific">Streptomyces sp. gb1(2016)</name>
    <dbReference type="NCBI Taxonomy" id="1828321"/>
    <lineage>
        <taxon>Bacteria</taxon>
        <taxon>Bacillati</taxon>
        <taxon>Actinomycetota</taxon>
        <taxon>Actinomycetes</taxon>
        <taxon>Kitasatosporales</taxon>
        <taxon>Streptomycetaceae</taxon>
        <taxon>Streptomyces</taxon>
    </lineage>
</organism>
<dbReference type="EMBL" id="RDBM01000023">
    <property type="protein sequence ID" value="TXS32401.1"/>
    <property type="molecule type" value="Genomic_DNA"/>
</dbReference>
<proteinExistence type="predicted"/>
<feature type="region of interest" description="Disordered" evidence="1">
    <location>
        <begin position="446"/>
        <end position="486"/>
    </location>
</feature>
<sequence>MPTYHEVMSSDLSKLTDAADKWVEMAGKFKTIEEQYERDVHGVSLGPSWVGQSADAANYRFAVTLKELQGAQKEAKAIASILRDSHTQLAALRGRVNTVRTDAIKDGMRVSDQGIVSFDTEQLSQSARSAYVHDPGYQESVRAQVTRWGDLLDQAVQAVTDADDGIRLALAAAVVDSDVMDGTMNGFNRSPVKSPYPSLEEAGKAADMPKGRAAVAEWWRGLDPVTRGILLRERGDDLREAGIMAPLYEWRPADAGSGAFDMEAPTARDLWVLTQAQAIAAGGDVTGEVAASRNMQHYLSGTGEPLDLDVDRILHDDSGFRTDVGTLHITENQEAWRQKALDEFEKAGGDRTVVVPVESQAIGRTFGEDEWFHAVGSHQQNVSGMVTVSPGDGGKPQVSLDYQVNVWDRYNWDSGKSTTFPGGVTIPDDDMGRLHKVGFAQEFDMRGSSSTYTQDLNSGSAPGVTPADPGREGSRGDVSRGDEENR</sequence>
<reference evidence="2" key="1">
    <citation type="submission" date="2018-10" db="EMBL/GenBank/DDBJ databases">
        <authorList>
            <person name="Hariharan J."/>
            <person name="Choudoir M.J."/>
            <person name="Diebold P."/>
            <person name="Panke-Buisse K."/>
            <person name="Campbell A.N."/>
            <person name="Buckley D.H."/>
        </authorList>
    </citation>
    <scope>NUCLEOTIDE SEQUENCE</scope>
    <source>
        <strain evidence="2">Gb1</strain>
    </source>
</reference>
<evidence type="ECO:0000256" key="1">
    <source>
        <dbReference type="SAM" id="MobiDB-lite"/>
    </source>
</evidence>